<accession>A0A399G1P6</accession>
<keyword evidence="2" id="KW-1185">Reference proteome</keyword>
<organism evidence="1 2">
    <name type="scientific">Thermobifida halotolerans</name>
    <dbReference type="NCBI Taxonomy" id="483545"/>
    <lineage>
        <taxon>Bacteria</taxon>
        <taxon>Bacillati</taxon>
        <taxon>Actinomycetota</taxon>
        <taxon>Actinomycetes</taxon>
        <taxon>Streptosporangiales</taxon>
        <taxon>Nocardiopsidaceae</taxon>
        <taxon>Thermobifida</taxon>
    </lineage>
</organism>
<proteinExistence type="predicted"/>
<dbReference type="KEGG" id="thao:NI17_017210"/>
<dbReference type="EMBL" id="CP063196">
    <property type="protein sequence ID" value="UOE18544.1"/>
    <property type="molecule type" value="Genomic_DNA"/>
</dbReference>
<evidence type="ECO:0000313" key="2">
    <source>
        <dbReference type="Proteomes" id="UP000265719"/>
    </source>
</evidence>
<reference evidence="1" key="1">
    <citation type="submission" date="2020-10" db="EMBL/GenBank/DDBJ databases">
        <title>De novo genome project of the cellulose decomposer Thermobifida halotolerans type strain.</title>
        <authorList>
            <person name="Nagy I."/>
            <person name="Horvath B."/>
            <person name="Kukolya J."/>
            <person name="Nagy I."/>
            <person name="Orsini M."/>
        </authorList>
    </citation>
    <scope>NUCLEOTIDE SEQUENCE</scope>
    <source>
        <strain evidence="1">DSM 44931</strain>
    </source>
</reference>
<dbReference type="RefSeq" id="WP_068688086.1">
    <property type="nucleotide sequence ID" value="NZ_CP063196.1"/>
</dbReference>
<sequence length="191" mass="20284">MRDLFLFHRERVATGAVVAALLLLAAFALTRLTGGGGAETAGTSMRDLLPLTEAEFQRALATAVEHGRAMGTFAPEAPEEDYFDRLGETAAPEYARHASVEGSAAGTAVRRLAEWGRPTSGVAEVTGAPMIATALVTLELSLRAEETASAGRDFLDLGDVQVSLREDGGEWLVIGVTDTERLEELRNEGVL</sequence>
<protein>
    <submittedName>
        <fullName evidence="1">Uncharacterized protein</fullName>
    </submittedName>
</protein>
<dbReference type="OrthoDB" id="3436746at2"/>
<gene>
    <name evidence="1" type="ORF">NI17_017210</name>
</gene>
<dbReference type="Proteomes" id="UP000265719">
    <property type="component" value="Chromosome"/>
</dbReference>
<evidence type="ECO:0000313" key="1">
    <source>
        <dbReference type="EMBL" id="UOE18544.1"/>
    </source>
</evidence>
<dbReference type="AlphaFoldDB" id="A0A399G1P6"/>
<name>A0A399G1P6_9ACTN</name>